<keyword evidence="6" id="KW-1185">Reference proteome</keyword>
<evidence type="ECO:0000256" key="2">
    <source>
        <dbReference type="ARBA" id="ARBA00023125"/>
    </source>
</evidence>
<dbReference type="Gene3D" id="1.10.260.40">
    <property type="entry name" value="lambda repressor-like DNA-binding domains"/>
    <property type="match status" value="1"/>
</dbReference>
<dbReference type="Pfam" id="PF00356">
    <property type="entry name" value="LacI"/>
    <property type="match status" value="1"/>
</dbReference>
<dbReference type="PROSITE" id="PS50932">
    <property type="entry name" value="HTH_LACI_2"/>
    <property type="match status" value="1"/>
</dbReference>
<dbReference type="RefSeq" id="WP_166283291.1">
    <property type="nucleotide sequence ID" value="NZ_JAANNP010000016.1"/>
</dbReference>
<protein>
    <submittedName>
        <fullName evidence="5">LacI family DNA-binding transcriptional regulator</fullName>
    </submittedName>
</protein>
<dbReference type="Proteomes" id="UP000800981">
    <property type="component" value="Unassembled WGS sequence"/>
</dbReference>
<evidence type="ECO:0000313" key="5">
    <source>
        <dbReference type="EMBL" id="NHC15097.1"/>
    </source>
</evidence>
<dbReference type="SUPFAM" id="SSF53822">
    <property type="entry name" value="Periplasmic binding protein-like I"/>
    <property type="match status" value="1"/>
</dbReference>
<comment type="caution">
    <text evidence="5">The sequence shown here is derived from an EMBL/GenBank/DDBJ whole genome shotgun (WGS) entry which is preliminary data.</text>
</comment>
<name>A0ABX0GWB7_9ACTN</name>
<keyword evidence="3" id="KW-0804">Transcription</keyword>
<dbReference type="InterPro" id="IPR000843">
    <property type="entry name" value="HTH_LacI"/>
</dbReference>
<dbReference type="CDD" id="cd01392">
    <property type="entry name" value="HTH_LacI"/>
    <property type="match status" value="1"/>
</dbReference>
<feature type="domain" description="HTH lacI-type" evidence="4">
    <location>
        <begin position="1"/>
        <end position="53"/>
    </location>
</feature>
<dbReference type="InterPro" id="IPR046335">
    <property type="entry name" value="LacI/GalR-like_sensor"/>
</dbReference>
<evidence type="ECO:0000256" key="3">
    <source>
        <dbReference type="ARBA" id="ARBA00023163"/>
    </source>
</evidence>
<reference evidence="5 6" key="1">
    <citation type="submission" date="2020-03" db="EMBL/GenBank/DDBJ databases">
        <title>Two novel Motilibacter sp.</title>
        <authorList>
            <person name="Liu S."/>
        </authorList>
    </citation>
    <scope>NUCLEOTIDE SEQUENCE [LARGE SCALE GENOMIC DNA]</scope>
    <source>
        <strain evidence="5 6">E257</strain>
    </source>
</reference>
<dbReference type="PROSITE" id="PS00356">
    <property type="entry name" value="HTH_LACI_1"/>
    <property type="match status" value="1"/>
</dbReference>
<evidence type="ECO:0000313" key="6">
    <source>
        <dbReference type="Proteomes" id="UP000800981"/>
    </source>
</evidence>
<accession>A0ABX0GWB7</accession>
<dbReference type="InterPro" id="IPR010982">
    <property type="entry name" value="Lambda_DNA-bd_dom_sf"/>
</dbReference>
<dbReference type="EMBL" id="JAANNP010000016">
    <property type="protein sequence ID" value="NHC15097.1"/>
    <property type="molecule type" value="Genomic_DNA"/>
</dbReference>
<proteinExistence type="predicted"/>
<dbReference type="Pfam" id="PF13377">
    <property type="entry name" value="Peripla_BP_3"/>
    <property type="match status" value="1"/>
</dbReference>
<organism evidence="5 6">
    <name type="scientific">Motilibacter deserti</name>
    <dbReference type="NCBI Taxonomy" id="2714956"/>
    <lineage>
        <taxon>Bacteria</taxon>
        <taxon>Bacillati</taxon>
        <taxon>Actinomycetota</taxon>
        <taxon>Actinomycetes</taxon>
        <taxon>Motilibacterales</taxon>
        <taxon>Motilibacteraceae</taxon>
        <taxon>Motilibacter</taxon>
    </lineage>
</organism>
<evidence type="ECO:0000256" key="1">
    <source>
        <dbReference type="ARBA" id="ARBA00023015"/>
    </source>
</evidence>
<keyword evidence="2 5" id="KW-0238">DNA-binding</keyword>
<dbReference type="PANTHER" id="PTHR30146">
    <property type="entry name" value="LACI-RELATED TRANSCRIPTIONAL REPRESSOR"/>
    <property type="match status" value="1"/>
</dbReference>
<dbReference type="SUPFAM" id="SSF47413">
    <property type="entry name" value="lambda repressor-like DNA-binding domains"/>
    <property type="match status" value="1"/>
</dbReference>
<gene>
    <name evidence="5" type="ORF">G9H71_15010</name>
</gene>
<dbReference type="GO" id="GO:0003677">
    <property type="term" value="F:DNA binding"/>
    <property type="evidence" value="ECO:0007669"/>
    <property type="project" value="UniProtKB-KW"/>
</dbReference>
<keyword evidence="1" id="KW-0805">Transcription regulation</keyword>
<sequence length="328" mass="34632">MSDVAKLAGVSHQTVSRVLNDSPAVRPTTRERVDAAIQALGYRPNPAARALVTRRSRTLGVVSFDSTLHGPASTLYGIEQAARAAGFFVSVAYLESFEARSLQDGLRRLAERSVEGLVVVAPFAETASSVAELQGKVPLVMVGGGSVAGFASVSVDQVEGARLATRHLLAQGVETVLHVAGPTGWLESDGRADGWRAELASAGVPEPAMVQGSWSPSAGYAAGRQLAGSGDTEAVFVANDQMALGLLRAFREEGVRVPQDVLVVGFDDVPEAPYYSPPLTTVRQDFAQVGRRSIDLLLEQLTLGRPSDEHVVVPAELVVRASSVRSPR</sequence>
<dbReference type="Gene3D" id="3.40.50.2300">
    <property type="match status" value="2"/>
</dbReference>
<dbReference type="InterPro" id="IPR028082">
    <property type="entry name" value="Peripla_BP_I"/>
</dbReference>
<dbReference type="CDD" id="cd01574">
    <property type="entry name" value="PBP1_LacI"/>
    <property type="match status" value="1"/>
</dbReference>
<evidence type="ECO:0000259" key="4">
    <source>
        <dbReference type="PROSITE" id="PS50932"/>
    </source>
</evidence>
<feature type="non-terminal residue" evidence="5">
    <location>
        <position position="328"/>
    </location>
</feature>
<dbReference type="PANTHER" id="PTHR30146:SF109">
    <property type="entry name" value="HTH-TYPE TRANSCRIPTIONAL REGULATOR GALS"/>
    <property type="match status" value="1"/>
</dbReference>
<dbReference type="SMART" id="SM00354">
    <property type="entry name" value="HTH_LACI"/>
    <property type="match status" value="1"/>
</dbReference>